<sequence>MADFLAGAGSVIVYGFAVVGVLVVGGAAVLSVQVLLERRRRIRRRRLLAAEMQQGYEEWLALRERRRR</sequence>
<keyword evidence="3" id="KW-1185">Reference proteome</keyword>
<dbReference type="RefSeq" id="WP_344902147.1">
    <property type="nucleotide sequence ID" value="NZ_BAAAWD010000016.1"/>
</dbReference>
<feature type="transmembrane region" description="Helical" evidence="1">
    <location>
        <begin position="12"/>
        <end position="36"/>
    </location>
</feature>
<comment type="caution">
    <text evidence="2">The sequence shown here is derived from an EMBL/GenBank/DDBJ whole genome shotgun (WGS) entry which is preliminary data.</text>
</comment>
<evidence type="ECO:0000313" key="3">
    <source>
        <dbReference type="Proteomes" id="UP001499930"/>
    </source>
</evidence>
<evidence type="ECO:0008006" key="4">
    <source>
        <dbReference type="Google" id="ProtNLM"/>
    </source>
</evidence>
<keyword evidence="1" id="KW-1133">Transmembrane helix</keyword>
<keyword evidence="1" id="KW-0472">Membrane</keyword>
<accession>A0ABP6KZA5</accession>
<dbReference type="Proteomes" id="UP001499930">
    <property type="component" value="Unassembled WGS sequence"/>
</dbReference>
<gene>
    <name evidence="2" type="ORF">GCM10017559_62440</name>
</gene>
<dbReference type="EMBL" id="BAAAWD010000016">
    <property type="protein sequence ID" value="GAA3027674.1"/>
    <property type="molecule type" value="Genomic_DNA"/>
</dbReference>
<name>A0ABP6KZA5_9ACTN</name>
<keyword evidence="1" id="KW-0812">Transmembrane</keyword>
<protein>
    <recommendedName>
        <fullName evidence="4">Heme exporter protein D</fullName>
    </recommendedName>
</protein>
<evidence type="ECO:0000313" key="2">
    <source>
        <dbReference type="EMBL" id="GAA3027674.1"/>
    </source>
</evidence>
<proteinExistence type="predicted"/>
<evidence type="ECO:0000256" key="1">
    <source>
        <dbReference type="SAM" id="Phobius"/>
    </source>
</evidence>
<organism evidence="2 3">
    <name type="scientific">Streptosporangium longisporum</name>
    <dbReference type="NCBI Taxonomy" id="46187"/>
    <lineage>
        <taxon>Bacteria</taxon>
        <taxon>Bacillati</taxon>
        <taxon>Actinomycetota</taxon>
        <taxon>Actinomycetes</taxon>
        <taxon>Streptosporangiales</taxon>
        <taxon>Streptosporangiaceae</taxon>
        <taxon>Streptosporangium</taxon>
    </lineage>
</organism>
<reference evidence="3" key="1">
    <citation type="journal article" date="2019" name="Int. J. Syst. Evol. Microbiol.">
        <title>The Global Catalogue of Microorganisms (GCM) 10K type strain sequencing project: providing services to taxonomists for standard genome sequencing and annotation.</title>
        <authorList>
            <consortium name="The Broad Institute Genomics Platform"/>
            <consortium name="The Broad Institute Genome Sequencing Center for Infectious Disease"/>
            <person name="Wu L."/>
            <person name="Ma J."/>
        </authorList>
    </citation>
    <scope>NUCLEOTIDE SEQUENCE [LARGE SCALE GENOMIC DNA]</scope>
    <source>
        <strain evidence="3">JCM 3106</strain>
    </source>
</reference>